<evidence type="ECO:0000313" key="2">
    <source>
        <dbReference type="EMBL" id="MBA9087920.1"/>
    </source>
</evidence>
<feature type="domain" description="N-acetyltransferase" evidence="1">
    <location>
        <begin position="3"/>
        <end position="149"/>
    </location>
</feature>
<accession>A0A7W3XTS3</accession>
<keyword evidence="3" id="KW-1185">Reference proteome</keyword>
<comment type="caution">
    <text evidence="2">The sequence shown here is derived from an EMBL/GenBank/DDBJ whole genome shotgun (WGS) entry which is preliminary data.</text>
</comment>
<reference evidence="2 3" key="1">
    <citation type="submission" date="2020-08" db="EMBL/GenBank/DDBJ databases">
        <title>Genomic Encyclopedia of Type Strains, Phase III (KMG-III): the genomes of soil and plant-associated and newly described type strains.</title>
        <authorList>
            <person name="Whitman W."/>
        </authorList>
    </citation>
    <scope>NUCLEOTIDE SEQUENCE [LARGE SCALE GENOMIC DNA]</scope>
    <source>
        <strain evidence="2 3">CECT 8693</strain>
    </source>
</reference>
<organism evidence="2 3">
    <name type="scientific">Fontibacillus solani</name>
    <dbReference type="NCBI Taxonomy" id="1572857"/>
    <lineage>
        <taxon>Bacteria</taxon>
        <taxon>Bacillati</taxon>
        <taxon>Bacillota</taxon>
        <taxon>Bacilli</taxon>
        <taxon>Bacillales</taxon>
        <taxon>Paenibacillaceae</taxon>
        <taxon>Fontibacillus</taxon>
    </lineage>
</organism>
<dbReference type="Gene3D" id="3.40.630.30">
    <property type="match status" value="1"/>
</dbReference>
<keyword evidence="2" id="KW-0012">Acyltransferase</keyword>
<dbReference type="InterPro" id="IPR000182">
    <property type="entry name" value="GNAT_dom"/>
</dbReference>
<evidence type="ECO:0000313" key="3">
    <source>
        <dbReference type="Proteomes" id="UP000567067"/>
    </source>
</evidence>
<dbReference type="Proteomes" id="UP000567067">
    <property type="component" value="Unassembled WGS sequence"/>
</dbReference>
<dbReference type="EC" id="2.3.1.57" evidence="2"/>
<dbReference type="EMBL" id="JACJIP010000038">
    <property type="protein sequence ID" value="MBA9087920.1"/>
    <property type="molecule type" value="Genomic_DNA"/>
</dbReference>
<proteinExistence type="predicted"/>
<evidence type="ECO:0000259" key="1">
    <source>
        <dbReference type="PROSITE" id="PS51186"/>
    </source>
</evidence>
<dbReference type="InterPro" id="IPR027455">
    <property type="entry name" value="Sper_AcTfrase_N"/>
</dbReference>
<sequence>MNITIKDINQTNLSDIKSLRVADSQKKFIETPMQSLKDAEECSYYKPVGLYMDEILVGFAMYGFFPHEKGGRVWLDRYLIDVKYQGRGLGKIMLHALIKHLYHLYSCHEIYLSLYNENVAAMNLYKAFGFHFNGEKDINGELVMVKQIGV</sequence>
<dbReference type="RefSeq" id="WP_182539176.1">
    <property type="nucleotide sequence ID" value="NZ_JACJIP010000038.1"/>
</dbReference>
<dbReference type="GO" id="GO:0004145">
    <property type="term" value="F:diamine N-acetyltransferase activity"/>
    <property type="evidence" value="ECO:0007669"/>
    <property type="project" value="UniProtKB-EC"/>
</dbReference>
<dbReference type="Gene3D" id="1.10.287.900">
    <property type="entry name" value="The crystal structure of the spermine/spermidine acetyltransferase from enterococcus faecali"/>
    <property type="match status" value="1"/>
</dbReference>
<dbReference type="AlphaFoldDB" id="A0A7W3XTS3"/>
<dbReference type="SUPFAM" id="SSF55729">
    <property type="entry name" value="Acyl-CoA N-acyltransferases (Nat)"/>
    <property type="match status" value="1"/>
</dbReference>
<dbReference type="PROSITE" id="PS51186">
    <property type="entry name" value="GNAT"/>
    <property type="match status" value="1"/>
</dbReference>
<dbReference type="InterPro" id="IPR016181">
    <property type="entry name" value="Acyl_CoA_acyltransferase"/>
</dbReference>
<name>A0A7W3XTS3_9BACL</name>
<keyword evidence="2" id="KW-0808">Transferase</keyword>
<dbReference type="Pfam" id="PF00583">
    <property type="entry name" value="Acetyltransf_1"/>
    <property type="match status" value="1"/>
</dbReference>
<gene>
    <name evidence="2" type="ORF">FHR92_004413</name>
</gene>
<protein>
    <submittedName>
        <fullName evidence="2">Diamine N-acetyltransferase</fullName>
        <ecNumber evidence="2">2.3.1.57</ecNumber>
    </submittedName>
</protein>
<dbReference type="CDD" id="cd04301">
    <property type="entry name" value="NAT_SF"/>
    <property type="match status" value="1"/>
</dbReference>